<reference evidence="1 2" key="1">
    <citation type="journal article" date="2016" name="Genome Announc.">
        <title>Complete Genome Sequences of Aerococcus christensenii CCUG 28831T, Aerococcus sanguinicola CCUG 43001T, Aerococcus urinae CCUG 36881T, Aerococcus urinaeequi CCUG 28094T, Aerococcus urinaehominis CCUG 42038 BT, and Aerococcus viridans CCUG 4311T.</title>
        <authorList>
            <person name="Carkaci D."/>
            <person name="Dargis R."/>
            <person name="Nielsen X.C."/>
            <person name="Skovgaard O."/>
            <person name="Fuursted K."/>
            <person name="Christensen J.J."/>
        </authorList>
    </citation>
    <scope>NUCLEOTIDE SEQUENCE [LARGE SCALE GENOMIC DNA]</scope>
    <source>
        <strain evidence="1 2">CCUG42038B</strain>
    </source>
</reference>
<accession>A0A0X8FLN3</accession>
<evidence type="ECO:0000313" key="1">
    <source>
        <dbReference type="EMBL" id="AMB99584.1"/>
    </source>
</evidence>
<keyword evidence="2" id="KW-1185">Reference proteome</keyword>
<proteinExistence type="predicted"/>
<evidence type="ECO:0000313" key="2">
    <source>
        <dbReference type="Proteomes" id="UP000062260"/>
    </source>
</evidence>
<dbReference type="OrthoDB" id="2139646at2"/>
<organism evidence="1 2">
    <name type="scientific">Aerococcus urinaehominis</name>
    <dbReference type="NCBI Taxonomy" id="128944"/>
    <lineage>
        <taxon>Bacteria</taxon>
        <taxon>Bacillati</taxon>
        <taxon>Bacillota</taxon>
        <taxon>Bacilli</taxon>
        <taxon>Lactobacillales</taxon>
        <taxon>Aerococcaceae</taxon>
        <taxon>Aerococcus</taxon>
    </lineage>
</organism>
<dbReference type="EMBL" id="CP014163">
    <property type="protein sequence ID" value="AMB99584.1"/>
    <property type="molecule type" value="Genomic_DNA"/>
</dbReference>
<dbReference type="STRING" id="128944.AWM75_06140"/>
<protein>
    <submittedName>
        <fullName evidence="1">Uncharacterized protein</fullName>
    </submittedName>
</protein>
<dbReference type="KEGG" id="auh:AWM75_06140"/>
<sequence length="119" mass="13199">MKRFFTGLIFGGLAGAIVGLVNTPYDGKTNRKVFKKYINDVSYAAKDLQGDIAQGQIAITDLAQQGISSLKVARDEITLAIDDFNRTTVPQRNRLQEKIAQTQSHLAESQIKFQANKQK</sequence>
<name>A0A0X8FLN3_9LACT</name>
<dbReference type="AlphaFoldDB" id="A0A0X8FLN3"/>
<gene>
    <name evidence="1" type="ORF">AWM75_06140</name>
</gene>
<reference evidence="2" key="2">
    <citation type="submission" date="2016-01" db="EMBL/GenBank/DDBJ databases">
        <title>Six Aerococcus type strain genome sequencing and assembly using PacBio and Illumina Hiseq.</title>
        <authorList>
            <person name="Carkaci D."/>
            <person name="Dargis R."/>
            <person name="Nielsen X.C."/>
            <person name="Skovgaard O."/>
            <person name="Fuursted K."/>
            <person name="Christensen J.J."/>
        </authorList>
    </citation>
    <scope>NUCLEOTIDE SEQUENCE [LARGE SCALE GENOMIC DNA]</scope>
    <source>
        <strain evidence="2">CCUG42038B</strain>
    </source>
</reference>
<dbReference type="Proteomes" id="UP000062260">
    <property type="component" value="Chromosome"/>
</dbReference>
<dbReference type="RefSeq" id="WP_067979632.1">
    <property type="nucleotide sequence ID" value="NZ_CP014163.1"/>
</dbReference>